<organism evidence="7 8">
    <name type="scientific">Eumeta variegata</name>
    <name type="common">Bagworm moth</name>
    <name type="synonym">Eumeta japonica</name>
    <dbReference type="NCBI Taxonomy" id="151549"/>
    <lineage>
        <taxon>Eukaryota</taxon>
        <taxon>Metazoa</taxon>
        <taxon>Ecdysozoa</taxon>
        <taxon>Arthropoda</taxon>
        <taxon>Hexapoda</taxon>
        <taxon>Insecta</taxon>
        <taxon>Pterygota</taxon>
        <taxon>Neoptera</taxon>
        <taxon>Endopterygota</taxon>
        <taxon>Lepidoptera</taxon>
        <taxon>Glossata</taxon>
        <taxon>Ditrysia</taxon>
        <taxon>Tineoidea</taxon>
        <taxon>Psychidae</taxon>
        <taxon>Oiketicinae</taxon>
        <taxon>Eumeta</taxon>
    </lineage>
</organism>
<keyword evidence="3" id="KW-0712">Selenocysteine</keyword>
<dbReference type="EMBL" id="BGZK01000702">
    <property type="protein sequence ID" value="GBP56822.1"/>
    <property type="molecule type" value="Genomic_DNA"/>
</dbReference>
<dbReference type="OrthoDB" id="25165at2759"/>
<dbReference type="GO" id="GO:0016491">
    <property type="term" value="F:oxidoreductase activity"/>
    <property type="evidence" value="ECO:0007669"/>
    <property type="project" value="TreeGrafter"/>
</dbReference>
<evidence type="ECO:0000256" key="5">
    <source>
        <dbReference type="SAM" id="SignalP"/>
    </source>
</evidence>
<reference evidence="7 8" key="1">
    <citation type="journal article" date="2019" name="Commun. Biol.">
        <title>The bagworm genome reveals a unique fibroin gene that provides high tensile strength.</title>
        <authorList>
            <person name="Kono N."/>
            <person name="Nakamura H."/>
            <person name="Ohtoshi R."/>
            <person name="Tomita M."/>
            <person name="Numata K."/>
            <person name="Arakawa K."/>
        </authorList>
    </citation>
    <scope>NUCLEOTIDE SEQUENCE [LARGE SCALE GENOMIC DNA]</scope>
</reference>
<dbReference type="InterPro" id="IPR036249">
    <property type="entry name" value="Thioredoxin-like_sf"/>
</dbReference>
<keyword evidence="2 5" id="KW-0732">Signal</keyword>
<evidence type="ECO:0000256" key="2">
    <source>
        <dbReference type="ARBA" id="ARBA00022729"/>
    </source>
</evidence>
<evidence type="ECO:0000256" key="4">
    <source>
        <dbReference type="ARBA" id="ARBA00040773"/>
    </source>
</evidence>
<dbReference type="Gene3D" id="3.40.30.50">
    <property type="entry name" value="Sep15/SelM thioredoxin-like domain, active-site redox motif"/>
    <property type="match status" value="1"/>
</dbReference>
<evidence type="ECO:0000259" key="6">
    <source>
        <dbReference type="Pfam" id="PF08806"/>
    </source>
</evidence>
<evidence type="ECO:0000256" key="3">
    <source>
        <dbReference type="ARBA" id="ARBA00022933"/>
    </source>
</evidence>
<feature type="signal peptide" evidence="5">
    <location>
        <begin position="1"/>
        <end position="18"/>
    </location>
</feature>
<dbReference type="STRING" id="151549.A0A4C1X1J2"/>
<gene>
    <name evidence="7" type="primary">Selenom</name>
    <name evidence="7" type="ORF">EVAR_41458_1</name>
</gene>
<comment type="similarity">
    <text evidence="1">Belongs to the selenoprotein M/F family.</text>
</comment>
<evidence type="ECO:0000256" key="1">
    <source>
        <dbReference type="ARBA" id="ARBA00005742"/>
    </source>
</evidence>
<feature type="domain" description="Selenoprotein F/M" evidence="6">
    <location>
        <begin position="27"/>
        <end position="101"/>
    </location>
</feature>
<dbReference type="Proteomes" id="UP000299102">
    <property type="component" value="Unassembled WGS sequence"/>
</dbReference>
<name>A0A4C1X1J2_EUMVA</name>
<evidence type="ECO:0000313" key="7">
    <source>
        <dbReference type="EMBL" id="GBP56822.1"/>
    </source>
</evidence>
<dbReference type="InterPro" id="IPR039992">
    <property type="entry name" value="Sep15_SelM"/>
</dbReference>
<comment type="caution">
    <text evidence="7">The sequence shown here is derived from an EMBL/GenBank/DDBJ whole genome shotgun (WGS) entry which is preliminary data.</text>
</comment>
<feature type="chain" id="PRO_5020041992" description="Selenoprotein M" evidence="5">
    <location>
        <begin position="19"/>
        <end position="110"/>
    </location>
</feature>
<keyword evidence="8" id="KW-1185">Reference proteome</keyword>
<dbReference type="Pfam" id="PF08806">
    <property type="entry name" value="Sep15_SelM"/>
    <property type="match status" value="1"/>
</dbReference>
<accession>A0A4C1X1J2</accession>
<dbReference type="PANTHER" id="PTHR13077:SF7">
    <property type="entry name" value="SELENOPROTEIN M"/>
    <property type="match status" value="1"/>
</dbReference>
<evidence type="ECO:0000313" key="8">
    <source>
        <dbReference type="Proteomes" id="UP000299102"/>
    </source>
</evidence>
<dbReference type="GO" id="GO:0005788">
    <property type="term" value="C:endoplasmic reticulum lumen"/>
    <property type="evidence" value="ECO:0007669"/>
    <property type="project" value="TreeGrafter"/>
</dbReference>
<dbReference type="PANTHER" id="PTHR13077">
    <property type="entry name" value="SELENOPROTEIN F"/>
    <property type="match status" value="1"/>
</dbReference>
<dbReference type="SUPFAM" id="SSF52833">
    <property type="entry name" value="Thioredoxin-like"/>
    <property type="match status" value="1"/>
</dbReference>
<dbReference type="InterPro" id="IPR038219">
    <property type="entry name" value="Sep15/SelM_sf"/>
</dbReference>
<proteinExistence type="inferred from homology"/>
<sequence>MAFKNVIFITLLCTYVAAFTNEDIVSARIESCRGCSLNRLPEVKKFIVEDVPAYDRVEVKYISGAPPELILLGTADNELERLPLSQLNREQCNELLQSKGFPKKNKKSEF</sequence>
<dbReference type="InterPro" id="IPR014912">
    <property type="entry name" value="Sep15_SelM_dom"/>
</dbReference>
<dbReference type="AlphaFoldDB" id="A0A4C1X1J2"/>
<protein>
    <recommendedName>
        <fullName evidence="4">Selenoprotein M</fullName>
    </recommendedName>
</protein>